<dbReference type="SUPFAM" id="SSF159888">
    <property type="entry name" value="YdhG-like"/>
    <property type="match status" value="1"/>
</dbReference>
<dbReference type="Proteomes" id="UP000006327">
    <property type="component" value="Unassembled WGS sequence"/>
</dbReference>
<protein>
    <recommendedName>
        <fullName evidence="1">YdhG-like domain-containing protein</fullName>
    </recommendedName>
</protein>
<reference evidence="2 3" key="1">
    <citation type="journal article" date="2017" name="Antonie Van Leeuwenhoek">
        <title>Rhizobium rhizosphaerae sp. nov., a novel species isolated from rice rhizosphere.</title>
        <authorList>
            <person name="Zhao J.J."/>
            <person name="Zhang J."/>
            <person name="Zhang R.J."/>
            <person name="Zhang C.W."/>
            <person name="Yin H.Q."/>
            <person name="Zhang X.X."/>
        </authorList>
    </citation>
    <scope>NUCLEOTIDE SEQUENCE [LARGE SCALE GENOMIC DNA]</scope>
    <source>
        <strain evidence="2 3">BSs20135</strain>
    </source>
</reference>
<dbReference type="STRING" id="493475.GARC_1244"/>
<evidence type="ECO:0000313" key="3">
    <source>
        <dbReference type="Proteomes" id="UP000006327"/>
    </source>
</evidence>
<dbReference type="RefSeq" id="WP_007617856.1">
    <property type="nucleotide sequence ID" value="NZ_BAEO01000015.1"/>
</dbReference>
<dbReference type="Gene3D" id="3.90.1150.200">
    <property type="match status" value="1"/>
</dbReference>
<sequence length="144" mass="16616">MVDNKTQPTQNSVLDFVETIVHKQRKADALELLDIFADVTKQQAVLWGSIIGYGTYSYQTADKKTHQSMRTGFSPRKQNLALYIMVGFNEFEEKMQQLGKYKTGKSCLYINKLSDVDQQVLRELIQLSLDEMARRYPICVKQDV</sequence>
<feature type="domain" description="YdhG-like" evidence="1">
    <location>
        <begin position="25"/>
        <end position="126"/>
    </location>
</feature>
<keyword evidence="3" id="KW-1185">Reference proteome</keyword>
<organism evidence="2 3">
    <name type="scientific">Paraglaciecola arctica BSs20135</name>
    <dbReference type="NCBI Taxonomy" id="493475"/>
    <lineage>
        <taxon>Bacteria</taxon>
        <taxon>Pseudomonadati</taxon>
        <taxon>Pseudomonadota</taxon>
        <taxon>Gammaproteobacteria</taxon>
        <taxon>Alteromonadales</taxon>
        <taxon>Alteromonadaceae</taxon>
        <taxon>Paraglaciecola</taxon>
    </lineage>
</organism>
<evidence type="ECO:0000313" key="2">
    <source>
        <dbReference type="EMBL" id="GAC18224.1"/>
    </source>
</evidence>
<name>K6XC60_9ALTE</name>
<gene>
    <name evidence="2" type="ORF">GARC_1244</name>
</gene>
<dbReference type="AlphaFoldDB" id="K6XC60"/>
<accession>K6XC60</accession>
<dbReference type="OrthoDB" id="5951444at2"/>
<comment type="caution">
    <text evidence="2">The sequence shown here is derived from an EMBL/GenBank/DDBJ whole genome shotgun (WGS) entry which is preliminary data.</text>
</comment>
<evidence type="ECO:0000259" key="1">
    <source>
        <dbReference type="Pfam" id="PF08818"/>
    </source>
</evidence>
<dbReference type="EMBL" id="BAEO01000015">
    <property type="protein sequence ID" value="GAC18224.1"/>
    <property type="molecule type" value="Genomic_DNA"/>
</dbReference>
<dbReference type="Pfam" id="PF08818">
    <property type="entry name" value="DUF1801"/>
    <property type="match status" value="1"/>
</dbReference>
<dbReference type="eggNOG" id="ENOG5032S5R">
    <property type="taxonomic scope" value="Bacteria"/>
</dbReference>
<proteinExistence type="predicted"/>
<dbReference type="InterPro" id="IPR014922">
    <property type="entry name" value="YdhG-like"/>
</dbReference>